<dbReference type="InterPro" id="IPR017455">
    <property type="entry name" value="Znf_FYVE-rel"/>
</dbReference>
<dbReference type="InterPro" id="IPR045893">
    <property type="entry name" value="FREE1"/>
</dbReference>
<gene>
    <name evidence="7" type="ORF">Cgig2_007397</name>
</gene>
<evidence type="ECO:0000256" key="5">
    <source>
        <dbReference type="SAM" id="MobiDB-lite"/>
    </source>
</evidence>
<dbReference type="AlphaFoldDB" id="A0A9Q1KZT3"/>
<keyword evidence="2 4" id="KW-0863">Zinc-finger</keyword>
<evidence type="ECO:0000256" key="4">
    <source>
        <dbReference type="PROSITE-ProRule" id="PRU00091"/>
    </source>
</evidence>
<dbReference type="PANTHER" id="PTHR46977">
    <property type="entry name" value="PROTEIN FREE1"/>
    <property type="match status" value="1"/>
</dbReference>
<protein>
    <recommendedName>
        <fullName evidence="6">FYVE-type domain-containing protein</fullName>
    </recommendedName>
</protein>
<proteinExistence type="predicted"/>
<dbReference type="SUPFAM" id="SSF57903">
    <property type="entry name" value="FYVE/PHD zinc finger"/>
    <property type="match status" value="1"/>
</dbReference>
<dbReference type="PROSITE" id="PS50178">
    <property type="entry name" value="ZF_FYVE"/>
    <property type="match status" value="1"/>
</dbReference>
<dbReference type="PANTHER" id="PTHR46977:SF1">
    <property type="entry name" value="PROTEIN FREE1"/>
    <property type="match status" value="1"/>
</dbReference>
<dbReference type="GO" id="GO:0031902">
    <property type="term" value="C:late endosome membrane"/>
    <property type="evidence" value="ECO:0007669"/>
    <property type="project" value="TreeGrafter"/>
</dbReference>
<feature type="compositionally biased region" description="Polar residues" evidence="5">
    <location>
        <begin position="114"/>
        <end position="132"/>
    </location>
</feature>
<dbReference type="InterPro" id="IPR000306">
    <property type="entry name" value="Znf_FYVE"/>
</dbReference>
<dbReference type="InterPro" id="IPR011011">
    <property type="entry name" value="Znf_FYVE_PHD"/>
</dbReference>
<comment type="caution">
    <text evidence="7">The sequence shown here is derived from an EMBL/GenBank/DDBJ whole genome shotgun (WGS) entry which is preliminary data.</text>
</comment>
<feature type="compositionally biased region" description="Polar residues" evidence="5">
    <location>
        <begin position="9"/>
        <end position="19"/>
    </location>
</feature>
<accession>A0A9Q1KZT3</accession>
<keyword evidence="8" id="KW-1185">Reference proteome</keyword>
<feature type="region of interest" description="Disordered" evidence="5">
    <location>
        <begin position="1"/>
        <end position="138"/>
    </location>
</feature>
<reference evidence="7" key="1">
    <citation type="submission" date="2022-04" db="EMBL/GenBank/DDBJ databases">
        <title>Carnegiea gigantea Genome sequencing and assembly v2.</title>
        <authorList>
            <person name="Copetti D."/>
            <person name="Sanderson M.J."/>
            <person name="Burquez A."/>
            <person name="Wojciechowski M.F."/>
        </authorList>
    </citation>
    <scope>NUCLEOTIDE SEQUENCE</scope>
    <source>
        <strain evidence="7">SGP5-SGP5p</strain>
        <tissue evidence="7">Aerial part</tissue>
    </source>
</reference>
<feature type="domain" description="FYVE-type" evidence="6">
    <location>
        <begin position="394"/>
        <end position="454"/>
    </location>
</feature>
<feature type="compositionally biased region" description="Low complexity" evidence="5">
    <location>
        <begin position="35"/>
        <end position="58"/>
    </location>
</feature>
<evidence type="ECO:0000313" key="8">
    <source>
        <dbReference type="Proteomes" id="UP001153076"/>
    </source>
</evidence>
<evidence type="ECO:0000256" key="2">
    <source>
        <dbReference type="ARBA" id="ARBA00022771"/>
    </source>
</evidence>
<keyword evidence="1" id="KW-0479">Metal-binding</keyword>
<sequence>MEQAPAPNSYYQFYQSQFHNPMPNLSPNPNPNPIDPQISPWPAASASAPPVVPSDYPSYYPPYPPNSDHLLNSTPTAPAATPSPSPAYANPNPQYPPSSQYPHDQNLPSYYPYDQNQPASALAQSYSGSGPQYSAPPVPAYGSCEDGVKYDRWGGYSEENSKRYGEHSVYGSEGYSDDGVYRYEGGKVEPYGARGSAAFTKTSSQVMFDDYGRPINLSNGNGIENGVDQGGSKAPKMVKALPKADTEDDVKSGVQKFRVKLLSEGYGQSDQDVLCQIGLDGIRMLDPATNRTLRIYPLETLTRWEVLDSYIFSFWAKMPVDVEPKRTRLKSNSYTTNTILDTVTAASVQLKEIGERKDSNTSKASEQHVDKKKGFDWINLIKPPNEEKDHWVPDEAVNKCSSCGTNFNAFVRKHHCRNCGEIFCDKCTQGRTPLTAEEEAPAVRVCDRCVAEVTQRLANAREAANRNGALLSHEDLAKKLKEELNRKSKASTGSKSEGSQMRMREVACPTCTVHLQVQVPTSGSETIECSVCQHPFLVSA</sequence>
<feature type="compositionally biased region" description="Low complexity" evidence="5">
    <location>
        <begin position="72"/>
        <end position="102"/>
    </location>
</feature>
<dbReference type="OrthoDB" id="660555at2759"/>
<dbReference type="GO" id="GO:0000813">
    <property type="term" value="C:ESCRT I complex"/>
    <property type="evidence" value="ECO:0007669"/>
    <property type="project" value="TreeGrafter"/>
</dbReference>
<name>A0A9Q1KZT3_9CARY</name>
<dbReference type="SUPFAM" id="SSF50729">
    <property type="entry name" value="PH domain-like"/>
    <property type="match status" value="1"/>
</dbReference>
<dbReference type="InterPro" id="IPR013083">
    <property type="entry name" value="Znf_RING/FYVE/PHD"/>
</dbReference>
<feature type="region of interest" description="Disordered" evidence="5">
    <location>
        <begin position="482"/>
        <end position="501"/>
    </location>
</feature>
<organism evidence="7 8">
    <name type="scientific">Carnegiea gigantea</name>
    <dbReference type="NCBI Taxonomy" id="171969"/>
    <lineage>
        <taxon>Eukaryota</taxon>
        <taxon>Viridiplantae</taxon>
        <taxon>Streptophyta</taxon>
        <taxon>Embryophyta</taxon>
        <taxon>Tracheophyta</taxon>
        <taxon>Spermatophyta</taxon>
        <taxon>Magnoliopsida</taxon>
        <taxon>eudicotyledons</taxon>
        <taxon>Gunneridae</taxon>
        <taxon>Pentapetalae</taxon>
        <taxon>Caryophyllales</taxon>
        <taxon>Cactineae</taxon>
        <taxon>Cactaceae</taxon>
        <taxon>Cactoideae</taxon>
        <taxon>Echinocereeae</taxon>
        <taxon>Carnegiea</taxon>
    </lineage>
</organism>
<dbReference type="EMBL" id="JAKOGI010000007">
    <property type="protein sequence ID" value="KAJ8451914.1"/>
    <property type="molecule type" value="Genomic_DNA"/>
</dbReference>
<dbReference type="GO" id="GO:0036258">
    <property type="term" value="P:multivesicular body assembly"/>
    <property type="evidence" value="ECO:0007669"/>
    <property type="project" value="InterPro"/>
</dbReference>
<dbReference type="Gene3D" id="3.30.40.10">
    <property type="entry name" value="Zinc/RING finger domain, C3HC4 (zinc finger)"/>
    <property type="match status" value="1"/>
</dbReference>
<dbReference type="GO" id="GO:0008270">
    <property type="term" value="F:zinc ion binding"/>
    <property type="evidence" value="ECO:0007669"/>
    <property type="project" value="UniProtKB-KW"/>
</dbReference>
<evidence type="ECO:0000256" key="3">
    <source>
        <dbReference type="ARBA" id="ARBA00022833"/>
    </source>
</evidence>
<evidence type="ECO:0000259" key="6">
    <source>
        <dbReference type="PROSITE" id="PS50178"/>
    </source>
</evidence>
<evidence type="ECO:0000256" key="1">
    <source>
        <dbReference type="ARBA" id="ARBA00022723"/>
    </source>
</evidence>
<dbReference type="GO" id="GO:0070676">
    <property type="term" value="P:intralumenal vesicle formation"/>
    <property type="evidence" value="ECO:0007669"/>
    <property type="project" value="TreeGrafter"/>
</dbReference>
<dbReference type="Proteomes" id="UP001153076">
    <property type="component" value="Unassembled WGS sequence"/>
</dbReference>
<feature type="compositionally biased region" description="Polar residues" evidence="5">
    <location>
        <begin position="490"/>
        <end position="499"/>
    </location>
</feature>
<keyword evidence="3" id="KW-0862">Zinc</keyword>
<feature type="compositionally biased region" description="Pro residues" evidence="5">
    <location>
        <begin position="24"/>
        <end position="34"/>
    </location>
</feature>
<dbReference type="FunFam" id="3.30.40.10:FF:000312">
    <property type="entry name" value="Zinc finger, FYVE-type, endofin"/>
    <property type="match status" value="1"/>
</dbReference>
<dbReference type="SMART" id="SM00064">
    <property type="entry name" value="FYVE"/>
    <property type="match status" value="1"/>
</dbReference>
<evidence type="ECO:0000313" key="7">
    <source>
        <dbReference type="EMBL" id="KAJ8451914.1"/>
    </source>
</evidence>
<dbReference type="GO" id="GO:0043130">
    <property type="term" value="F:ubiquitin binding"/>
    <property type="evidence" value="ECO:0007669"/>
    <property type="project" value="InterPro"/>
</dbReference>
<dbReference type="Pfam" id="PF01363">
    <property type="entry name" value="FYVE"/>
    <property type="match status" value="1"/>
</dbReference>